<gene>
    <name evidence="2" type="ORF">C6P46_000598</name>
</gene>
<dbReference type="AlphaFoldDB" id="A0A9P7B7T5"/>
<evidence type="ECO:0008006" key="4">
    <source>
        <dbReference type="Google" id="ProtNLM"/>
    </source>
</evidence>
<feature type="compositionally biased region" description="Low complexity" evidence="1">
    <location>
        <begin position="642"/>
        <end position="651"/>
    </location>
</feature>
<accession>A0A9P7B7T5</accession>
<feature type="region of interest" description="Disordered" evidence="1">
    <location>
        <begin position="1"/>
        <end position="47"/>
    </location>
</feature>
<feature type="region of interest" description="Disordered" evidence="1">
    <location>
        <begin position="624"/>
        <end position="653"/>
    </location>
</feature>
<name>A0A9P7B7T5_RHOMI</name>
<comment type="caution">
    <text evidence="2">The sequence shown here is derived from an EMBL/GenBank/DDBJ whole genome shotgun (WGS) entry which is preliminary data.</text>
</comment>
<dbReference type="Proteomes" id="UP000777482">
    <property type="component" value="Unassembled WGS sequence"/>
</dbReference>
<evidence type="ECO:0000256" key="1">
    <source>
        <dbReference type="SAM" id="MobiDB-lite"/>
    </source>
</evidence>
<dbReference type="OrthoDB" id="5565328at2759"/>
<dbReference type="EMBL" id="PUHQ01000011">
    <property type="protein sequence ID" value="KAG0664972.1"/>
    <property type="molecule type" value="Genomic_DNA"/>
</dbReference>
<proteinExistence type="predicted"/>
<feature type="compositionally biased region" description="Basic and acidic residues" evidence="1">
    <location>
        <begin position="624"/>
        <end position="637"/>
    </location>
</feature>
<organism evidence="2 3">
    <name type="scientific">Rhodotorula mucilaginosa</name>
    <name type="common">Yeast</name>
    <name type="synonym">Rhodotorula rubra</name>
    <dbReference type="NCBI Taxonomy" id="5537"/>
    <lineage>
        <taxon>Eukaryota</taxon>
        <taxon>Fungi</taxon>
        <taxon>Dikarya</taxon>
        <taxon>Basidiomycota</taxon>
        <taxon>Pucciniomycotina</taxon>
        <taxon>Microbotryomycetes</taxon>
        <taxon>Sporidiobolales</taxon>
        <taxon>Sporidiobolaceae</taxon>
        <taxon>Rhodotorula</taxon>
    </lineage>
</organism>
<keyword evidence="3" id="KW-1185">Reference proteome</keyword>
<protein>
    <recommendedName>
        <fullName evidence="4">Cohesin loading factor</fullName>
    </recommendedName>
</protein>
<evidence type="ECO:0000313" key="3">
    <source>
        <dbReference type="Proteomes" id="UP000777482"/>
    </source>
</evidence>
<feature type="compositionally biased region" description="Polar residues" evidence="1">
    <location>
        <begin position="32"/>
        <end position="42"/>
    </location>
</feature>
<sequence>MDPNRSHALPAGNASSEGSPTKRRRLDPQPWSPSALNAQQHGQKARSDVPVHITLWAIASSLRSSTRNHLLPLLAKRPSSTSPSSQRRYSHLWASYLHQTAAEIAALRAAVRVTSETSETKGTRTELRAQAMLAEALVEIYDGTGDEDKIAGEADGAITRALAIASSHPSLSAFTAPLTLLQLRLALAVHKPVKFIRTSLKRLLASVSAPQGSTNLSNTNNLSATIQALAFSARLEPTGAGAGGGGSSSDSLAAWRSVRELAAAGDGGGTMMQQPHVWVVAALAETRSVLMTGGLAELSTAIQLLDALHPYLGVDDSPPRPPAPSPTTTTTTATAAAPARAFNYPKALKVLYRFLYCLVKMQTGHVKEAKAMLKSAHRLLDLEEEEDPVEGRAEPDRVRVPILSPTDPNQVVAELAIQVPPHHVLYSFAFLVSSNPRAILFPEEGIRTAQGQLNGREALPLVRSVAAISTHLRAAVPYIVRLHLNLASLLTMRSAYREAENHLLDAVTLLRAFDSGWQQDPATNWILLGWAQVRIARAAREGRDEAEAQQALEALLWRTRPGGVGGAEQLSTVAVESSTTMTRRIGALAMLLLRLSTDEKPMSTFTASQDPVIRSLLDTIRLNDNHNDGSSGTHEKSPSAANRNNNNDNGNLSAHSKLVSALASALTESTITASKMALSDALTLANDIQANYVRVGILALLSNVFLFTRDREAQMMLASALKLAQQLGAADQRACVVTAPESDSDKAAAPILVGNARLALWSGERLLEMYRSEGKEDKVREQARLNLASRMLLEQDERAAQASL</sequence>
<feature type="region of interest" description="Disordered" evidence="1">
    <location>
        <begin position="313"/>
        <end position="334"/>
    </location>
</feature>
<reference evidence="2 3" key="1">
    <citation type="submission" date="2020-11" db="EMBL/GenBank/DDBJ databases">
        <title>Kefir isolates.</title>
        <authorList>
            <person name="Marcisauskas S."/>
            <person name="Kim Y."/>
            <person name="Blasche S."/>
        </authorList>
    </citation>
    <scope>NUCLEOTIDE SEQUENCE [LARGE SCALE GENOMIC DNA]</scope>
    <source>
        <strain evidence="2 3">KR</strain>
    </source>
</reference>
<evidence type="ECO:0000313" key="2">
    <source>
        <dbReference type="EMBL" id="KAG0664972.1"/>
    </source>
</evidence>